<protein>
    <submittedName>
        <fullName evidence="1">Uncharacterized protein</fullName>
    </submittedName>
</protein>
<reference evidence="1 2" key="1">
    <citation type="journal article" date="2019" name="Commun. Biol.">
        <title>The bagworm genome reveals a unique fibroin gene that provides high tensile strength.</title>
        <authorList>
            <person name="Kono N."/>
            <person name="Nakamura H."/>
            <person name="Ohtoshi R."/>
            <person name="Tomita M."/>
            <person name="Numata K."/>
            <person name="Arakawa K."/>
        </authorList>
    </citation>
    <scope>NUCLEOTIDE SEQUENCE [LARGE SCALE GENOMIC DNA]</scope>
</reference>
<organism evidence="1 2">
    <name type="scientific">Eumeta variegata</name>
    <name type="common">Bagworm moth</name>
    <name type="synonym">Eumeta japonica</name>
    <dbReference type="NCBI Taxonomy" id="151549"/>
    <lineage>
        <taxon>Eukaryota</taxon>
        <taxon>Metazoa</taxon>
        <taxon>Ecdysozoa</taxon>
        <taxon>Arthropoda</taxon>
        <taxon>Hexapoda</taxon>
        <taxon>Insecta</taxon>
        <taxon>Pterygota</taxon>
        <taxon>Neoptera</taxon>
        <taxon>Endopterygota</taxon>
        <taxon>Lepidoptera</taxon>
        <taxon>Glossata</taxon>
        <taxon>Ditrysia</taxon>
        <taxon>Tineoidea</taxon>
        <taxon>Psychidae</taxon>
        <taxon>Oiketicinae</taxon>
        <taxon>Eumeta</taxon>
    </lineage>
</organism>
<evidence type="ECO:0000313" key="1">
    <source>
        <dbReference type="EMBL" id="GBP75376.1"/>
    </source>
</evidence>
<accession>A0A4C1YGT5</accession>
<dbReference type="Proteomes" id="UP000299102">
    <property type="component" value="Unassembled WGS sequence"/>
</dbReference>
<dbReference type="EMBL" id="BGZK01001246">
    <property type="protein sequence ID" value="GBP75376.1"/>
    <property type="molecule type" value="Genomic_DNA"/>
</dbReference>
<proteinExistence type="predicted"/>
<evidence type="ECO:0000313" key="2">
    <source>
        <dbReference type="Proteomes" id="UP000299102"/>
    </source>
</evidence>
<keyword evidence="2" id="KW-1185">Reference proteome</keyword>
<name>A0A4C1YGT5_EUMVA</name>
<dbReference type="AlphaFoldDB" id="A0A4C1YGT5"/>
<comment type="caution">
    <text evidence="1">The sequence shown here is derived from an EMBL/GenBank/DDBJ whole genome shotgun (WGS) entry which is preliminary data.</text>
</comment>
<gene>
    <name evidence="1" type="ORF">EVAR_61601_1</name>
</gene>
<sequence>MLKICRSQRDYSMKIDRLNPTFSKNTDVKYKASAVAFHPMSESYGAKLEEELDSPRRRAGNSGCIAPPTISTARGSAAEGEIASVILVQFRLRVRRNEM</sequence>